<dbReference type="Gene3D" id="2.40.10.220">
    <property type="entry name" value="predicted glycosyltransferase like domains"/>
    <property type="match status" value="1"/>
</dbReference>
<dbReference type="RefSeq" id="WP_146400462.1">
    <property type="nucleotide sequence ID" value="NZ_SJPQ01000002.1"/>
</dbReference>
<evidence type="ECO:0000313" key="2">
    <source>
        <dbReference type="EMBL" id="TWT88963.1"/>
    </source>
</evidence>
<dbReference type="AlphaFoldDB" id="A0A5C5ZRW3"/>
<dbReference type="Proteomes" id="UP000315440">
    <property type="component" value="Unassembled WGS sequence"/>
</dbReference>
<sequence length="141" mass="15771">MLDVALSTEVDDGAWGSLAARASLPIDSEIYYNVECNGLTPEESRRRFRRVPIRGRAVLVRGQSRYGVYAVDVSPMGIGVYSPKQLFPKECVTIFIADREPIDLALRRCKREAPNAYLCGLVFPTGPLGPSQYRNFINSMR</sequence>
<dbReference type="InterPro" id="IPR009875">
    <property type="entry name" value="PilZ_domain"/>
</dbReference>
<evidence type="ECO:0000259" key="1">
    <source>
        <dbReference type="Pfam" id="PF07238"/>
    </source>
</evidence>
<dbReference type="SUPFAM" id="SSF141371">
    <property type="entry name" value="PilZ domain-like"/>
    <property type="match status" value="1"/>
</dbReference>
<keyword evidence="3" id="KW-1185">Reference proteome</keyword>
<proteinExistence type="predicted"/>
<evidence type="ECO:0000313" key="3">
    <source>
        <dbReference type="Proteomes" id="UP000315440"/>
    </source>
</evidence>
<name>A0A5C5ZRW3_9BACT</name>
<reference evidence="2 3" key="1">
    <citation type="submission" date="2019-02" db="EMBL/GenBank/DDBJ databases">
        <title>Deep-cultivation of Planctomycetes and their phenomic and genomic characterization uncovers novel biology.</title>
        <authorList>
            <person name="Wiegand S."/>
            <person name="Jogler M."/>
            <person name="Boedeker C."/>
            <person name="Pinto D."/>
            <person name="Vollmers J."/>
            <person name="Rivas-Marin E."/>
            <person name="Kohn T."/>
            <person name="Peeters S.H."/>
            <person name="Heuer A."/>
            <person name="Rast P."/>
            <person name="Oberbeckmann S."/>
            <person name="Bunk B."/>
            <person name="Jeske O."/>
            <person name="Meyerdierks A."/>
            <person name="Storesund J.E."/>
            <person name="Kallscheuer N."/>
            <person name="Luecker S."/>
            <person name="Lage O.M."/>
            <person name="Pohl T."/>
            <person name="Merkel B.J."/>
            <person name="Hornburger P."/>
            <person name="Mueller R.-W."/>
            <person name="Bruemmer F."/>
            <person name="Labrenz M."/>
            <person name="Spormann A.M."/>
            <person name="Op Den Camp H."/>
            <person name="Overmann J."/>
            <person name="Amann R."/>
            <person name="Jetten M.S.M."/>
            <person name="Mascher T."/>
            <person name="Medema M.H."/>
            <person name="Devos D.P."/>
            <person name="Kaster A.-K."/>
            <person name="Ovreas L."/>
            <person name="Rohde M."/>
            <person name="Galperin M.Y."/>
            <person name="Jogler C."/>
        </authorList>
    </citation>
    <scope>NUCLEOTIDE SEQUENCE [LARGE SCALE GENOMIC DNA]</scope>
    <source>
        <strain evidence="2 3">Mal64</strain>
    </source>
</reference>
<dbReference type="OrthoDB" id="279669at2"/>
<dbReference type="EMBL" id="SJPQ01000002">
    <property type="protein sequence ID" value="TWT88963.1"/>
    <property type="molecule type" value="Genomic_DNA"/>
</dbReference>
<feature type="domain" description="PilZ" evidence="1">
    <location>
        <begin position="45"/>
        <end position="123"/>
    </location>
</feature>
<gene>
    <name evidence="2" type="ORF">Mal64_24540</name>
</gene>
<accession>A0A5C5ZRW3</accession>
<comment type="caution">
    <text evidence="2">The sequence shown here is derived from an EMBL/GenBank/DDBJ whole genome shotgun (WGS) entry which is preliminary data.</text>
</comment>
<dbReference type="Pfam" id="PF07238">
    <property type="entry name" value="PilZ"/>
    <property type="match status" value="1"/>
</dbReference>
<organism evidence="2 3">
    <name type="scientific">Pseudobythopirellula maris</name>
    <dbReference type="NCBI Taxonomy" id="2527991"/>
    <lineage>
        <taxon>Bacteria</taxon>
        <taxon>Pseudomonadati</taxon>
        <taxon>Planctomycetota</taxon>
        <taxon>Planctomycetia</taxon>
        <taxon>Pirellulales</taxon>
        <taxon>Lacipirellulaceae</taxon>
        <taxon>Pseudobythopirellula</taxon>
    </lineage>
</organism>
<dbReference type="GO" id="GO:0035438">
    <property type="term" value="F:cyclic-di-GMP binding"/>
    <property type="evidence" value="ECO:0007669"/>
    <property type="project" value="InterPro"/>
</dbReference>
<protein>
    <recommendedName>
        <fullName evidence="1">PilZ domain-containing protein</fullName>
    </recommendedName>
</protein>